<gene>
    <name evidence="3" type="ORF">KC01_LOCUS21382</name>
</gene>
<dbReference type="PANTHER" id="PTHR46421:SF1">
    <property type="entry name" value="PROGRAMMED CELL DEATH PROTEIN 2-LIKE"/>
    <property type="match status" value="1"/>
</dbReference>
<feature type="region of interest" description="Disordered" evidence="1">
    <location>
        <begin position="126"/>
        <end position="156"/>
    </location>
</feature>
<reference evidence="3 4" key="1">
    <citation type="submission" date="2024-04" db="EMBL/GenBank/DDBJ databases">
        <authorList>
            <person name="Waldvogel A.-M."/>
            <person name="Schoenle A."/>
        </authorList>
    </citation>
    <scope>NUCLEOTIDE SEQUENCE [LARGE SCALE GENOMIC DNA]</scope>
</reference>
<dbReference type="PANTHER" id="PTHR46421">
    <property type="entry name" value="PROGRAMMED CELL DEATH PROTEIN 2-LIKE"/>
    <property type="match status" value="1"/>
</dbReference>
<accession>A0AAV2KTZ9</accession>
<feature type="compositionally biased region" description="Polar residues" evidence="1">
    <location>
        <begin position="139"/>
        <end position="152"/>
    </location>
</feature>
<dbReference type="GO" id="GO:0006915">
    <property type="term" value="P:apoptotic process"/>
    <property type="evidence" value="ECO:0007669"/>
    <property type="project" value="TreeGrafter"/>
</dbReference>
<dbReference type="Pfam" id="PF04194">
    <property type="entry name" value="PDCD2_C"/>
    <property type="match status" value="1"/>
</dbReference>
<keyword evidence="4" id="KW-1185">Reference proteome</keyword>
<dbReference type="InterPro" id="IPR052815">
    <property type="entry name" value="PDCD2-like_regulator"/>
</dbReference>
<feature type="domain" description="Programmed cell death protein 2 C-terminal" evidence="2">
    <location>
        <begin position="249"/>
        <end position="318"/>
    </location>
</feature>
<evidence type="ECO:0000313" key="3">
    <source>
        <dbReference type="EMBL" id="CAL1592073.1"/>
    </source>
</evidence>
<evidence type="ECO:0000259" key="2">
    <source>
        <dbReference type="Pfam" id="PF04194"/>
    </source>
</evidence>
<protein>
    <recommendedName>
        <fullName evidence="2">Programmed cell death protein 2 C-terminal domain-containing protein</fullName>
    </recommendedName>
</protein>
<proteinExistence type="predicted"/>
<dbReference type="AlphaFoldDB" id="A0AAV2KTZ9"/>
<evidence type="ECO:0000313" key="4">
    <source>
        <dbReference type="Proteomes" id="UP001497482"/>
    </source>
</evidence>
<sequence>MASSGLHQVLVGFSDGELDTKRHQTTFMTNKVGGLPDVPSLLSRLFPRCSRCGSALVHVVQVYCPLEGSPYHRTLHVFACHAEDCSGRSECWRVLRSQCLEADNARLPTLPQELLLTGTDWCDSADDWGMEEEHGGEETTANATQQAPNETPTGFKVEVPSDDKDMSSQLEKLQLGPSEDIPPCFHPYFISVMEETDLYGEDQDLAHAQKLLKDYEKREGILVDGLDSCEDGGGQEKYEKTQVQHEPPANLSQVIRTCTSCGGPRTFEMQLMPALVSLLQGEGSEIQLEFGTVLVYTCLNSCWTSDAKRFAEEFCFVQSDPDQQLFK</sequence>
<organism evidence="3 4">
    <name type="scientific">Knipowitschia caucasica</name>
    <name type="common">Caucasian dwarf goby</name>
    <name type="synonym">Pomatoschistus caucasicus</name>
    <dbReference type="NCBI Taxonomy" id="637954"/>
    <lineage>
        <taxon>Eukaryota</taxon>
        <taxon>Metazoa</taxon>
        <taxon>Chordata</taxon>
        <taxon>Craniata</taxon>
        <taxon>Vertebrata</taxon>
        <taxon>Euteleostomi</taxon>
        <taxon>Actinopterygii</taxon>
        <taxon>Neopterygii</taxon>
        <taxon>Teleostei</taxon>
        <taxon>Neoteleostei</taxon>
        <taxon>Acanthomorphata</taxon>
        <taxon>Gobiaria</taxon>
        <taxon>Gobiiformes</taxon>
        <taxon>Gobioidei</taxon>
        <taxon>Gobiidae</taxon>
        <taxon>Gobiinae</taxon>
        <taxon>Knipowitschia</taxon>
    </lineage>
</organism>
<dbReference type="InterPro" id="IPR007320">
    <property type="entry name" value="PDCD2_C"/>
</dbReference>
<evidence type="ECO:0000256" key="1">
    <source>
        <dbReference type="SAM" id="MobiDB-lite"/>
    </source>
</evidence>
<name>A0AAV2KTZ9_KNICA</name>
<dbReference type="GO" id="GO:0005737">
    <property type="term" value="C:cytoplasm"/>
    <property type="evidence" value="ECO:0007669"/>
    <property type="project" value="InterPro"/>
</dbReference>
<dbReference type="EMBL" id="OZ035824">
    <property type="protein sequence ID" value="CAL1592073.1"/>
    <property type="molecule type" value="Genomic_DNA"/>
</dbReference>
<dbReference type="Proteomes" id="UP001497482">
    <property type="component" value="Chromosome 2"/>
</dbReference>